<feature type="transmembrane region" description="Helical" evidence="1">
    <location>
        <begin position="38"/>
        <end position="57"/>
    </location>
</feature>
<dbReference type="PANTHER" id="PTHR12242">
    <property type="entry name" value="OS02G0130600 PROTEIN-RELATED"/>
    <property type="match status" value="1"/>
</dbReference>
<feature type="transmembrane region" description="Helical" evidence="1">
    <location>
        <begin position="174"/>
        <end position="194"/>
    </location>
</feature>
<evidence type="ECO:0000313" key="2">
    <source>
        <dbReference type="EMBL" id="QNV47792.1"/>
    </source>
</evidence>
<dbReference type="Proteomes" id="UP000831439">
    <property type="component" value="Segment"/>
</dbReference>
<evidence type="ECO:0000313" key="3">
    <source>
        <dbReference type="Proteomes" id="UP000831439"/>
    </source>
</evidence>
<protein>
    <submittedName>
        <fullName evidence="2">Uncharacterized protein</fullName>
    </submittedName>
</protein>
<organism evidence="2 3">
    <name type="scientific">Spodoptera eridania nucleopolyhedrovirus</name>
    <dbReference type="NCBI Taxonomy" id="2315721"/>
    <lineage>
        <taxon>Viruses</taxon>
        <taxon>Viruses incertae sedis</taxon>
        <taxon>Naldaviricetes</taxon>
        <taxon>Lefavirales</taxon>
        <taxon>Baculoviridae</taxon>
        <taxon>Alphabaculovirus</taxon>
        <taxon>Alphabaculovirus speridaniae</taxon>
    </lineage>
</organism>
<keyword evidence="1" id="KW-0472">Membrane</keyword>
<keyword evidence="3" id="KW-1185">Reference proteome</keyword>
<reference evidence="2 3" key="1">
    <citation type="journal article" date="2020" name="Genomics">
        <title>Characterization of a novel alphabaculovirus isolated from the Southern armyworm, Spodoptera eridania (Cramer, 1782) (Lepidoptera: Noctuidae) and the evolution of odv-e66, a bacterium-acquired baculoviral chondroitinase gene.</title>
        <authorList>
            <person name="Rodrigues D.T."/>
            <person name="Peterson L."/>
            <person name="de Oliveira L.B."/>
            <person name="Sosa-Gomez D.R."/>
            <person name="Ribeiro B.M."/>
            <person name="Ardisson-Araujo D.M.P."/>
        </authorList>
    </citation>
    <scope>NUCLEOTIDE SEQUENCE [LARGE SCALE GENOMIC DNA]</scope>
    <source>
        <strain evidence="2">CNPSo-165</strain>
    </source>
</reference>
<dbReference type="RefSeq" id="YP_010800455.1">
    <property type="nucleotide sequence ID" value="NC_076869.1"/>
</dbReference>
<keyword evidence="1" id="KW-1133">Transmembrane helix</keyword>
<evidence type="ECO:0000256" key="1">
    <source>
        <dbReference type="SAM" id="Phobius"/>
    </source>
</evidence>
<dbReference type="EMBL" id="MT040195">
    <property type="protein sequence ID" value="QNV47792.1"/>
    <property type="molecule type" value="Genomic_DNA"/>
</dbReference>
<feature type="transmembrane region" description="Helical" evidence="1">
    <location>
        <begin position="111"/>
        <end position="132"/>
    </location>
</feature>
<feature type="transmembrane region" description="Helical" evidence="1">
    <location>
        <begin position="206"/>
        <end position="227"/>
    </location>
</feature>
<name>A0ABX6TV07_9ABAC</name>
<sequence length="236" mass="27030">MERFELIPDQVSWNKCRFDKLGACCHVYSRNLSMKIMLTLRLCSTLVIAMLIAAALYEAADLKDFMLYYSHWSLVVLLMMTIAGSATSLMAIRQTYGNTNHVPAYATMFHVLYNVAGTANILATIVYFIITFTYSSQKKPVNHVVHSVNTLVIVIEVMANAVPMKLFNVCQPMLYTITYGAFAFVYHHCTGRVIYKCLEWEDQREISKLCVSFAILMFVVYMVLYLISFIKNKMLQ</sequence>
<feature type="transmembrane region" description="Helical" evidence="1">
    <location>
        <begin position="69"/>
        <end position="91"/>
    </location>
</feature>
<dbReference type="GeneID" id="80539059"/>
<keyword evidence="1" id="KW-0812">Transmembrane</keyword>
<proteinExistence type="predicted"/>
<accession>A0ABX6TV07</accession>